<dbReference type="AlphaFoldDB" id="A0A3N0F4J8"/>
<dbReference type="Pfam" id="PF00588">
    <property type="entry name" value="SpoU_methylase"/>
    <property type="match status" value="1"/>
</dbReference>
<keyword evidence="2 4" id="KW-0808">Transferase</keyword>
<comment type="caution">
    <text evidence="4">The sequence shown here is derived from an EMBL/GenBank/DDBJ whole genome shotgun (WGS) entry which is preliminary data.</text>
</comment>
<evidence type="ECO:0000313" key="4">
    <source>
        <dbReference type="EMBL" id="RNL95088.1"/>
    </source>
</evidence>
<protein>
    <submittedName>
        <fullName evidence="4">TrmH family RNA methyltransferase</fullName>
    </submittedName>
</protein>
<dbReference type="CDD" id="cd18082">
    <property type="entry name" value="SpoU-like_family"/>
    <property type="match status" value="1"/>
</dbReference>
<dbReference type="PANTHER" id="PTHR46429">
    <property type="entry name" value="23S RRNA (GUANOSINE-2'-O-)-METHYLTRANSFERASE RLMB"/>
    <property type="match status" value="1"/>
</dbReference>
<name>A0A3N0F4J8_SINP1</name>
<dbReference type="GO" id="GO:0032259">
    <property type="term" value="P:methylation"/>
    <property type="evidence" value="ECO:0007669"/>
    <property type="project" value="UniProtKB-KW"/>
</dbReference>
<gene>
    <name evidence="4" type="ORF">ED312_00335</name>
</gene>
<dbReference type="Gene3D" id="3.40.1280.10">
    <property type="match status" value="1"/>
</dbReference>
<dbReference type="SUPFAM" id="SSF75217">
    <property type="entry name" value="alpha/beta knot"/>
    <property type="match status" value="1"/>
</dbReference>
<dbReference type="EMBL" id="RJTM01000002">
    <property type="protein sequence ID" value="RNL95088.1"/>
    <property type="molecule type" value="Genomic_DNA"/>
</dbReference>
<dbReference type="InterPro" id="IPR004441">
    <property type="entry name" value="rRNA_MeTrfase_TrmH"/>
</dbReference>
<evidence type="ECO:0000256" key="2">
    <source>
        <dbReference type="ARBA" id="ARBA00022679"/>
    </source>
</evidence>
<dbReference type="InterPro" id="IPR029026">
    <property type="entry name" value="tRNA_m1G_MTases_N"/>
</dbReference>
<evidence type="ECO:0000256" key="1">
    <source>
        <dbReference type="ARBA" id="ARBA00022603"/>
    </source>
</evidence>
<dbReference type="RefSeq" id="WP_123214000.1">
    <property type="nucleotide sequence ID" value="NZ_RJTM01000002.1"/>
</dbReference>
<dbReference type="InterPro" id="IPR029028">
    <property type="entry name" value="Alpha/beta_knot_MTases"/>
</dbReference>
<keyword evidence="1 4" id="KW-0489">Methyltransferase</keyword>
<reference evidence="4 5" key="1">
    <citation type="submission" date="2018-10" db="EMBL/GenBank/DDBJ databases">
        <title>Sinomicrobium pectinilyticum sp. nov., a pectinase-producing bacterium isolated from alkaline and saline soil, and emended description of the genus Sinomicrobium.</title>
        <authorList>
            <person name="Cheng B."/>
            <person name="Li C."/>
            <person name="Lai Q."/>
            <person name="Du M."/>
            <person name="Shao Z."/>
            <person name="Xu P."/>
            <person name="Yang C."/>
        </authorList>
    </citation>
    <scope>NUCLEOTIDE SEQUENCE [LARGE SCALE GENOMIC DNA]</scope>
    <source>
        <strain evidence="4 5">5DNS001</strain>
    </source>
</reference>
<dbReference type="GO" id="GO:0003723">
    <property type="term" value="F:RNA binding"/>
    <property type="evidence" value="ECO:0007669"/>
    <property type="project" value="InterPro"/>
</dbReference>
<organism evidence="4 5">
    <name type="scientific">Sinomicrobium pectinilyticum</name>
    <dbReference type="NCBI Taxonomy" id="1084421"/>
    <lineage>
        <taxon>Bacteria</taxon>
        <taxon>Pseudomonadati</taxon>
        <taxon>Bacteroidota</taxon>
        <taxon>Flavobacteriia</taxon>
        <taxon>Flavobacteriales</taxon>
        <taxon>Flavobacteriaceae</taxon>
        <taxon>Sinomicrobium</taxon>
    </lineage>
</organism>
<dbReference type="GO" id="GO:0005829">
    <property type="term" value="C:cytosol"/>
    <property type="evidence" value="ECO:0007669"/>
    <property type="project" value="TreeGrafter"/>
</dbReference>
<feature type="domain" description="tRNA/rRNA methyltransferase SpoU type" evidence="3">
    <location>
        <begin position="17"/>
        <end position="160"/>
    </location>
</feature>
<accession>A0A3N0F4J8</accession>
<dbReference type="InterPro" id="IPR001537">
    <property type="entry name" value="SpoU_MeTrfase"/>
</dbReference>
<dbReference type="Proteomes" id="UP000267469">
    <property type="component" value="Unassembled WGS sequence"/>
</dbReference>
<evidence type="ECO:0000259" key="3">
    <source>
        <dbReference type="Pfam" id="PF00588"/>
    </source>
</evidence>
<dbReference type="OrthoDB" id="9795352at2"/>
<dbReference type="PANTHER" id="PTHR46429:SF1">
    <property type="entry name" value="23S RRNA (GUANOSINE-2'-O-)-METHYLTRANSFERASE RLMB"/>
    <property type="match status" value="1"/>
</dbReference>
<proteinExistence type="predicted"/>
<dbReference type="GO" id="GO:0008173">
    <property type="term" value="F:RNA methyltransferase activity"/>
    <property type="evidence" value="ECO:0007669"/>
    <property type="project" value="InterPro"/>
</dbReference>
<sequence>MQLTHMNTPFRKKEFPLVIVCDTVTGPANVGGLFRIAEAFGVREILFCGSRQPEFSPRMKKTARAADKHVPYSYNEDTRNTLATLKEKGYILIALEITEDSSPLSRFDFSDFRKIALIIGNENLGISPEIIGNSDHCIHIEMFGSNSSMNVVQATGIALYEITGQMKT</sequence>
<keyword evidence="5" id="KW-1185">Reference proteome</keyword>
<evidence type="ECO:0000313" key="5">
    <source>
        <dbReference type="Proteomes" id="UP000267469"/>
    </source>
</evidence>
<dbReference type="GO" id="GO:0006396">
    <property type="term" value="P:RNA processing"/>
    <property type="evidence" value="ECO:0007669"/>
    <property type="project" value="InterPro"/>
</dbReference>